<evidence type="ECO:0000256" key="2">
    <source>
        <dbReference type="SAM" id="Phobius"/>
    </source>
</evidence>
<name>A0ABM7FSR9_9STAP</name>
<evidence type="ECO:0000256" key="1">
    <source>
        <dbReference type="SAM" id="MobiDB-lite"/>
    </source>
</evidence>
<proteinExistence type="predicted"/>
<keyword evidence="2" id="KW-0472">Membrane</keyword>
<accession>A0ABM7FSR9</accession>
<feature type="compositionally biased region" description="Basic and acidic residues" evidence="1">
    <location>
        <begin position="1"/>
        <end position="13"/>
    </location>
</feature>
<keyword evidence="2" id="KW-0812">Transmembrane</keyword>
<dbReference type="Proteomes" id="UP000274772">
    <property type="component" value="Chromosome"/>
</dbReference>
<keyword evidence="4" id="KW-1185">Reference proteome</keyword>
<gene>
    <name evidence="3" type="ORF">JMUB590_0391</name>
</gene>
<keyword evidence="2" id="KW-1133">Transmembrane helix</keyword>
<evidence type="ECO:0000313" key="4">
    <source>
        <dbReference type="Proteomes" id="UP000274772"/>
    </source>
</evidence>
<organism evidence="3 4">
    <name type="scientific">Staphylococcus caprae</name>
    <dbReference type="NCBI Taxonomy" id="29380"/>
    <lineage>
        <taxon>Bacteria</taxon>
        <taxon>Bacillati</taxon>
        <taxon>Bacillota</taxon>
        <taxon>Bacilli</taxon>
        <taxon>Bacillales</taxon>
        <taxon>Staphylococcaceae</taxon>
        <taxon>Staphylococcus</taxon>
    </lineage>
</organism>
<evidence type="ECO:0000313" key="3">
    <source>
        <dbReference type="EMBL" id="BBD91501.1"/>
    </source>
</evidence>
<protein>
    <submittedName>
        <fullName evidence="3">Uncharacterized protein</fullName>
    </submittedName>
</protein>
<feature type="region of interest" description="Disordered" evidence="1">
    <location>
        <begin position="1"/>
        <end position="41"/>
    </location>
</feature>
<sequence length="92" mass="10914">MSDENKDKNEQVKQETSTEMPKQHEDNEDERQGLNGYRKTDLDLEIERELREMMETGESEKQTESKKFKIFSLLSMIVIAGLAIFRFIHKMM</sequence>
<feature type="transmembrane region" description="Helical" evidence="2">
    <location>
        <begin position="70"/>
        <end position="88"/>
    </location>
</feature>
<dbReference type="EMBL" id="AP018586">
    <property type="protein sequence ID" value="BBD91501.1"/>
    <property type="molecule type" value="Genomic_DNA"/>
</dbReference>
<reference evidence="3 4" key="1">
    <citation type="submission" date="2018-05" db="EMBL/GenBank/DDBJ databases">
        <title>Complete genome sequencing of three human clinical isolates of Staphylococcus caprae reveals virulence factors similar to those of S. epidermidis and S. capitis.</title>
        <authorList>
            <person name="Watanabe S."/>
            <person name="Cui L."/>
        </authorList>
    </citation>
    <scope>NUCLEOTIDE SEQUENCE [LARGE SCALE GENOMIC DNA]</scope>
    <source>
        <strain evidence="3 4">JMUB590</strain>
    </source>
</reference>